<organism evidence="3 4">
    <name type="scientific">Amanita muscaria (strain Koide BX008)</name>
    <dbReference type="NCBI Taxonomy" id="946122"/>
    <lineage>
        <taxon>Eukaryota</taxon>
        <taxon>Fungi</taxon>
        <taxon>Dikarya</taxon>
        <taxon>Basidiomycota</taxon>
        <taxon>Agaricomycotina</taxon>
        <taxon>Agaricomycetes</taxon>
        <taxon>Agaricomycetidae</taxon>
        <taxon>Agaricales</taxon>
        <taxon>Pluteineae</taxon>
        <taxon>Amanitaceae</taxon>
        <taxon>Amanita</taxon>
    </lineage>
</organism>
<dbReference type="OrthoDB" id="3149552at2759"/>
<feature type="region of interest" description="Disordered" evidence="1">
    <location>
        <begin position="354"/>
        <end position="377"/>
    </location>
</feature>
<evidence type="ECO:0000256" key="1">
    <source>
        <dbReference type="SAM" id="MobiDB-lite"/>
    </source>
</evidence>
<evidence type="ECO:0000313" key="4">
    <source>
        <dbReference type="Proteomes" id="UP000054549"/>
    </source>
</evidence>
<feature type="region of interest" description="Disordered" evidence="1">
    <location>
        <begin position="471"/>
        <end position="491"/>
    </location>
</feature>
<feature type="compositionally biased region" description="Low complexity" evidence="1">
    <location>
        <begin position="368"/>
        <end position="377"/>
    </location>
</feature>
<reference evidence="3 4" key="1">
    <citation type="submission" date="2014-04" db="EMBL/GenBank/DDBJ databases">
        <title>Evolutionary Origins and Diversification of the Mycorrhizal Mutualists.</title>
        <authorList>
            <consortium name="DOE Joint Genome Institute"/>
            <consortium name="Mycorrhizal Genomics Consortium"/>
            <person name="Kohler A."/>
            <person name="Kuo A."/>
            <person name="Nagy L.G."/>
            <person name="Floudas D."/>
            <person name="Copeland A."/>
            <person name="Barry K.W."/>
            <person name="Cichocki N."/>
            <person name="Veneault-Fourrey C."/>
            <person name="LaButti K."/>
            <person name="Lindquist E.A."/>
            <person name="Lipzen A."/>
            <person name="Lundell T."/>
            <person name="Morin E."/>
            <person name="Murat C."/>
            <person name="Riley R."/>
            <person name="Ohm R."/>
            <person name="Sun H."/>
            <person name="Tunlid A."/>
            <person name="Henrissat B."/>
            <person name="Grigoriev I.V."/>
            <person name="Hibbett D.S."/>
            <person name="Martin F."/>
        </authorList>
    </citation>
    <scope>NUCLEOTIDE SEQUENCE [LARGE SCALE GENOMIC DNA]</scope>
    <source>
        <strain evidence="3 4">Koide BX008</strain>
    </source>
</reference>
<dbReference type="SUPFAM" id="SSF81383">
    <property type="entry name" value="F-box domain"/>
    <property type="match status" value="1"/>
</dbReference>
<evidence type="ECO:0000259" key="2">
    <source>
        <dbReference type="PROSITE" id="PS50181"/>
    </source>
</evidence>
<feature type="non-terminal residue" evidence="3">
    <location>
        <position position="1"/>
    </location>
</feature>
<dbReference type="Proteomes" id="UP000054549">
    <property type="component" value="Unassembled WGS sequence"/>
</dbReference>
<dbReference type="HOGENOM" id="CLU_007279_0_0_1"/>
<dbReference type="InParanoid" id="A0A0C2X1L1"/>
<keyword evidence="4" id="KW-1185">Reference proteome</keyword>
<dbReference type="InterPro" id="IPR001810">
    <property type="entry name" value="F-box_dom"/>
</dbReference>
<evidence type="ECO:0000313" key="3">
    <source>
        <dbReference type="EMBL" id="KIL63026.1"/>
    </source>
</evidence>
<dbReference type="Gene3D" id="1.20.1280.50">
    <property type="match status" value="1"/>
</dbReference>
<sequence length="545" mass="61675">TLPRELVERIFLLLDTKSMLTCRLVNRDFNKILQSSMLLYPLACKAAGVIDNPRSPFSYAERLDALLKREDAWRNLKPVFKMTIKVDHQPPLGSIYAVAEGAYFMNDRNHNLHYCHFPSSPADNPQWIGIPAHGPGEGRHGIFVTFGISLYEHDLLVNVISYAYLAGMQRHSLDLVFLKFSTGAYHPLACHPRIHLQRSSEARPLILPSIVGDNLALVVQSQDTTFSDKLFIFDWRTGHKRLEHKAVEHAYSRSTLVFVSPELLLVPNLTLSHFEVWHLPPSNPDPEPPIQILSLKIPAISSDYSILNLKCNGCPSPFLHSMPYFPPRPFLSSPENSIIIVMLRMSLGAQSSLVSTMPHPRSSRSRASRTFATSQTSHTLHISADSYSSSIPSGSSTTSSTSRYDFPQVKWADWGPPISRWFEISDLQSRQVANITGKRYAFTVPSPRDRRKSMISIADFNPHNFRRNAETMAEDNGARGNNEEGKEEEEEEEFEMLDHGGVFSEEVYMGLKCVIYHTPDDYNFEVVLMEEQSLLGLKVSTRECR</sequence>
<dbReference type="EMBL" id="KN818263">
    <property type="protein sequence ID" value="KIL63026.1"/>
    <property type="molecule type" value="Genomic_DNA"/>
</dbReference>
<gene>
    <name evidence="3" type="ORF">M378DRAFT_80317</name>
</gene>
<dbReference type="InterPro" id="IPR036047">
    <property type="entry name" value="F-box-like_dom_sf"/>
</dbReference>
<dbReference type="AlphaFoldDB" id="A0A0C2X1L1"/>
<dbReference type="Pfam" id="PF00646">
    <property type="entry name" value="F-box"/>
    <property type="match status" value="1"/>
</dbReference>
<feature type="domain" description="F-box" evidence="2">
    <location>
        <begin position="1"/>
        <end position="42"/>
    </location>
</feature>
<accession>A0A0C2X1L1</accession>
<proteinExistence type="predicted"/>
<dbReference type="SMART" id="SM00256">
    <property type="entry name" value="FBOX"/>
    <property type="match status" value="1"/>
</dbReference>
<name>A0A0C2X1L1_AMAMK</name>
<protein>
    <recommendedName>
        <fullName evidence="2">F-box domain-containing protein</fullName>
    </recommendedName>
</protein>
<feature type="region of interest" description="Disordered" evidence="1">
    <location>
        <begin position="383"/>
        <end position="402"/>
    </location>
</feature>
<dbReference type="PROSITE" id="PS50181">
    <property type="entry name" value="FBOX"/>
    <property type="match status" value="1"/>
</dbReference>